<dbReference type="EMBL" id="CAJPDR010000978">
    <property type="protein sequence ID" value="CAF9943339.1"/>
    <property type="molecule type" value="Genomic_DNA"/>
</dbReference>
<evidence type="ECO:0000256" key="2">
    <source>
        <dbReference type="ARBA" id="ARBA00022679"/>
    </source>
</evidence>
<evidence type="ECO:0000256" key="1">
    <source>
        <dbReference type="ARBA" id="ARBA00022676"/>
    </source>
</evidence>
<comment type="caution">
    <text evidence="4">The sequence shown here is derived from an EMBL/GenBank/DDBJ whole genome shotgun (WGS) entry which is preliminary data.</text>
</comment>
<dbReference type="PANTHER" id="PTHR31306">
    <property type="entry name" value="ALPHA-1,6-MANNOSYLTRANSFERASE MNN11-RELATED"/>
    <property type="match status" value="1"/>
</dbReference>
<dbReference type="Proteomes" id="UP000664203">
    <property type="component" value="Unassembled WGS sequence"/>
</dbReference>
<evidence type="ECO:0000256" key="3">
    <source>
        <dbReference type="SAM" id="Phobius"/>
    </source>
</evidence>
<keyword evidence="3" id="KW-1133">Transmembrane helix</keyword>
<evidence type="ECO:0000313" key="4">
    <source>
        <dbReference type="EMBL" id="CAF9943339.1"/>
    </source>
</evidence>
<keyword evidence="3" id="KW-0812">Transmembrane</keyword>
<proteinExistence type="predicted"/>
<keyword evidence="5" id="KW-1185">Reference proteome</keyword>
<gene>
    <name evidence="4" type="ORF">ALECFALPRED_011078</name>
</gene>
<dbReference type="OrthoDB" id="407658at2759"/>
<sequence>MHTPNPRSSRAFLGSGGVFILMVSFSFVNHFQGLSVYTRSEYDASDTNDELIDSSEGGLRVREATTTLHDADDPVFERAIQSHIKHGELWGYPTHVLRRSMFDGNLQCNKISYLQMLLPNEMAKPYGQRAGWIVWFDADTIILHPKVPWTTFLPPTKLLNIHLHASKNRTASTSASSSCAYTNGLSRCLRKPKPTIVATRDHHQFREVVVFQPMHWYNEIQLQQSMVKDRPNVHPGGMLIHLAGLMKDMRDLMGPWLDKLENMADQWTIPLENTTYLKDLKEYWDIYGQAKEILDRANNTLSELSHADMMQPVVKASENLQNIMWKAAEDIEGMRSHTEILADTLQEEVLKNSAEWGTEKAKAPSSKADLLELGASKKEMVKWRCLRLDLQGRQMGVQRILPQSHCR</sequence>
<keyword evidence="3" id="KW-0472">Membrane</keyword>
<dbReference type="PANTHER" id="PTHR31306:SF8">
    <property type="entry name" value="GLYCOSYLTRANSFERASE FAMILY 34 PROTEIN"/>
    <property type="match status" value="1"/>
</dbReference>
<dbReference type="GO" id="GO:0000139">
    <property type="term" value="C:Golgi membrane"/>
    <property type="evidence" value="ECO:0007669"/>
    <property type="project" value="TreeGrafter"/>
</dbReference>
<keyword evidence="2" id="KW-0808">Transferase</keyword>
<organism evidence="4 5">
    <name type="scientific">Alectoria fallacina</name>
    <dbReference type="NCBI Taxonomy" id="1903189"/>
    <lineage>
        <taxon>Eukaryota</taxon>
        <taxon>Fungi</taxon>
        <taxon>Dikarya</taxon>
        <taxon>Ascomycota</taxon>
        <taxon>Pezizomycotina</taxon>
        <taxon>Lecanoromycetes</taxon>
        <taxon>OSLEUM clade</taxon>
        <taxon>Lecanoromycetidae</taxon>
        <taxon>Lecanorales</taxon>
        <taxon>Lecanorineae</taxon>
        <taxon>Parmeliaceae</taxon>
        <taxon>Alectoria</taxon>
    </lineage>
</organism>
<dbReference type="GO" id="GO:0006487">
    <property type="term" value="P:protein N-linked glycosylation"/>
    <property type="evidence" value="ECO:0007669"/>
    <property type="project" value="TreeGrafter"/>
</dbReference>
<dbReference type="GO" id="GO:0016757">
    <property type="term" value="F:glycosyltransferase activity"/>
    <property type="evidence" value="ECO:0007669"/>
    <property type="project" value="UniProtKB-KW"/>
</dbReference>
<accession>A0A8H3PL15</accession>
<dbReference type="AlphaFoldDB" id="A0A8H3PL15"/>
<reference evidence="4" key="1">
    <citation type="submission" date="2021-03" db="EMBL/GenBank/DDBJ databases">
        <authorList>
            <person name="Tagirdzhanova G."/>
        </authorList>
    </citation>
    <scope>NUCLEOTIDE SEQUENCE</scope>
</reference>
<protein>
    <submittedName>
        <fullName evidence="4">Uncharacterized protein</fullName>
    </submittedName>
</protein>
<feature type="transmembrane region" description="Helical" evidence="3">
    <location>
        <begin position="12"/>
        <end position="31"/>
    </location>
</feature>
<keyword evidence="1" id="KW-0328">Glycosyltransferase</keyword>
<dbReference type="InterPro" id="IPR008630">
    <property type="entry name" value="Glyco_trans_34"/>
</dbReference>
<evidence type="ECO:0000313" key="5">
    <source>
        <dbReference type="Proteomes" id="UP000664203"/>
    </source>
</evidence>
<name>A0A8H3PL15_9LECA</name>